<evidence type="ECO:0000313" key="2">
    <source>
        <dbReference type="EMBL" id="MDQ0321373.1"/>
    </source>
</evidence>
<accession>A0ABU0BT05</accession>
<comment type="caution">
    <text evidence="2">The sequence shown here is derived from an EMBL/GenBank/DDBJ whole genome shotgun (WGS) entry which is preliminary data.</text>
</comment>
<feature type="domain" description="Anti-sigma factor NepR" evidence="1">
    <location>
        <begin position="42"/>
        <end position="76"/>
    </location>
</feature>
<protein>
    <recommendedName>
        <fullName evidence="1">Anti-sigma factor NepR domain-containing protein</fullName>
    </recommendedName>
</protein>
<dbReference type="InterPro" id="IPR041649">
    <property type="entry name" value="NepR"/>
</dbReference>
<organism evidence="2 3">
    <name type="scientific">Pararhizobium capsulatum DSM 1112</name>
    <dbReference type="NCBI Taxonomy" id="1121113"/>
    <lineage>
        <taxon>Bacteria</taxon>
        <taxon>Pseudomonadati</taxon>
        <taxon>Pseudomonadota</taxon>
        <taxon>Alphaproteobacteria</taxon>
        <taxon>Hyphomicrobiales</taxon>
        <taxon>Rhizobiaceae</taxon>
        <taxon>Rhizobium/Agrobacterium group</taxon>
        <taxon>Pararhizobium</taxon>
    </lineage>
</organism>
<dbReference type="Pfam" id="PF18557">
    <property type="entry name" value="NepR"/>
    <property type="match status" value="1"/>
</dbReference>
<gene>
    <name evidence="2" type="ORF">QO002_003511</name>
</gene>
<sequence>MEHIFSSRITGSDEHRRLCEFMIERVGAVREVDKFTRAEDPNAQIAAKLRALYISVQEEAIPDKFLDLLEKLDAVERQTLPDVAE</sequence>
<proteinExistence type="predicted"/>
<name>A0ABU0BT05_9HYPH</name>
<keyword evidence="3" id="KW-1185">Reference proteome</keyword>
<evidence type="ECO:0000259" key="1">
    <source>
        <dbReference type="Pfam" id="PF18557"/>
    </source>
</evidence>
<reference evidence="2 3" key="1">
    <citation type="submission" date="2023-07" db="EMBL/GenBank/DDBJ databases">
        <title>Genomic Encyclopedia of Type Strains, Phase IV (KMG-IV): sequencing the most valuable type-strain genomes for metagenomic binning, comparative biology and taxonomic classification.</title>
        <authorList>
            <person name="Goeker M."/>
        </authorList>
    </citation>
    <scope>NUCLEOTIDE SEQUENCE [LARGE SCALE GENOMIC DNA]</scope>
    <source>
        <strain evidence="2 3">DSM 1112</strain>
    </source>
</reference>
<dbReference type="EMBL" id="JAUSVF010000001">
    <property type="protein sequence ID" value="MDQ0321373.1"/>
    <property type="molecule type" value="Genomic_DNA"/>
</dbReference>
<dbReference type="Proteomes" id="UP001230207">
    <property type="component" value="Unassembled WGS sequence"/>
</dbReference>
<evidence type="ECO:0000313" key="3">
    <source>
        <dbReference type="Proteomes" id="UP001230207"/>
    </source>
</evidence>